<dbReference type="AlphaFoldDB" id="A0AAQ3QDH1"/>
<evidence type="ECO:0000313" key="9">
    <source>
        <dbReference type="EMBL" id="WOL05188.1"/>
    </source>
</evidence>
<keyword evidence="7" id="KW-0732">Signal</keyword>
<proteinExistence type="inferred from homology"/>
<dbReference type="GO" id="GO:0006508">
    <property type="term" value="P:proteolysis"/>
    <property type="evidence" value="ECO:0007669"/>
    <property type="project" value="UniProtKB-KW"/>
</dbReference>
<evidence type="ECO:0000256" key="3">
    <source>
        <dbReference type="ARBA" id="ARBA00022750"/>
    </source>
</evidence>
<dbReference type="InterPro" id="IPR032861">
    <property type="entry name" value="TAXi_N"/>
</dbReference>
<dbReference type="GO" id="GO:0005576">
    <property type="term" value="C:extracellular region"/>
    <property type="evidence" value="ECO:0007669"/>
    <property type="project" value="TreeGrafter"/>
</dbReference>
<feature type="active site" evidence="6">
    <location>
        <position position="99"/>
    </location>
</feature>
<keyword evidence="5" id="KW-0325">Glycoprotein</keyword>
<feature type="active site" evidence="6">
    <location>
        <position position="303"/>
    </location>
</feature>
<dbReference type="PANTHER" id="PTHR47967">
    <property type="entry name" value="OS07G0603500 PROTEIN-RELATED"/>
    <property type="match status" value="1"/>
</dbReference>
<evidence type="ECO:0000259" key="8">
    <source>
        <dbReference type="PROSITE" id="PS51767"/>
    </source>
</evidence>
<feature type="signal peptide" evidence="7">
    <location>
        <begin position="1"/>
        <end position="21"/>
    </location>
</feature>
<dbReference type="PROSITE" id="PS51767">
    <property type="entry name" value="PEPTIDASE_A1"/>
    <property type="match status" value="1"/>
</dbReference>
<evidence type="ECO:0000256" key="1">
    <source>
        <dbReference type="ARBA" id="ARBA00007447"/>
    </source>
</evidence>
<dbReference type="InterPro" id="IPR032799">
    <property type="entry name" value="TAXi_C"/>
</dbReference>
<evidence type="ECO:0000256" key="7">
    <source>
        <dbReference type="SAM" id="SignalP"/>
    </source>
</evidence>
<feature type="chain" id="PRO_5043028095" evidence="7">
    <location>
        <begin position="22"/>
        <end position="424"/>
    </location>
</feature>
<sequence>MALSPALLPIFFFLLCYPAISTPVGFRVGLTHVDSMGSFTSTERLHRGVARSRRRAEDLKRRKLIGTTDFEAPIRAGTLEYIMDLAIGTPPLAISAIADTGSDLTWTQCLPCNQCFPQSTPFYDRSKSSSFKPCSIQCPPQPNSTCQACAYHFSYGDNSSSSGEFGRETFTFSYAGHTSTVDLVFGCGISNEGDFANSTGIVGLGQGDLSLVSQLQAGTFSYCLTLVNESISSPFFLGSLADLNGSSGVVIQSTPLIPNPSSPPFNSYYYLSLRGISVGDTLLPIPNNTFQLHANGSGGLIIDSGSSFTSLEEAGYQALKNAIMSAVSLPLAPNRTDDLLCYSLPSGSSPPDMPDVVFHFDGADMVFPRDKYMIWDVSEGLFCLTISGGRGMSILGNYQQQNMHILFDVSTSMLSFVPAQCDQL</sequence>
<keyword evidence="4" id="KW-0378">Hydrolase</keyword>
<keyword evidence="3" id="KW-0064">Aspartyl protease</keyword>
<dbReference type="InterPro" id="IPR033121">
    <property type="entry name" value="PEPTIDASE_A1"/>
</dbReference>
<gene>
    <name evidence="9" type="ORF">Cni_G13914</name>
</gene>
<keyword evidence="2" id="KW-0645">Protease</keyword>
<dbReference type="InterPro" id="IPR021109">
    <property type="entry name" value="Peptidase_aspartic_dom_sf"/>
</dbReference>
<evidence type="ECO:0000256" key="5">
    <source>
        <dbReference type="ARBA" id="ARBA00023180"/>
    </source>
</evidence>
<dbReference type="EMBL" id="CP136893">
    <property type="protein sequence ID" value="WOL05188.1"/>
    <property type="molecule type" value="Genomic_DNA"/>
</dbReference>
<dbReference type="Pfam" id="PF14543">
    <property type="entry name" value="TAXi_N"/>
    <property type="match status" value="1"/>
</dbReference>
<protein>
    <submittedName>
        <fullName evidence="9">Aspartic proteinase nepenthesin-2</fullName>
    </submittedName>
</protein>
<dbReference type="GO" id="GO:0004190">
    <property type="term" value="F:aspartic-type endopeptidase activity"/>
    <property type="evidence" value="ECO:0007669"/>
    <property type="project" value="UniProtKB-KW"/>
</dbReference>
<accession>A0AAQ3QDH1</accession>
<dbReference type="CDD" id="cd05476">
    <property type="entry name" value="pepsin_A_like_plant"/>
    <property type="match status" value="1"/>
</dbReference>
<dbReference type="FunFam" id="2.40.70.10:FF:000033">
    <property type="entry name" value="Aspartyl protease family protein"/>
    <property type="match status" value="1"/>
</dbReference>
<dbReference type="PRINTS" id="PR00792">
    <property type="entry name" value="PEPSIN"/>
</dbReference>
<dbReference type="PANTHER" id="PTHR47967:SF23">
    <property type="entry name" value="OS04G0448300 PROTEIN"/>
    <property type="match status" value="1"/>
</dbReference>
<dbReference type="InterPro" id="IPR034161">
    <property type="entry name" value="Pepsin-like_plant"/>
</dbReference>
<dbReference type="InterPro" id="IPR001461">
    <property type="entry name" value="Aspartic_peptidase_A1"/>
</dbReference>
<keyword evidence="10" id="KW-1185">Reference proteome</keyword>
<dbReference type="InterPro" id="IPR051708">
    <property type="entry name" value="Plant_Aspart_Prot_A1"/>
</dbReference>
<dbReference type="Pfam" id="PF14541">
    <property type="entry name" value="TAXi_C"/>
    <property type="match status" value="1"/>
</dbReference>
<name>A0AAQ3QDH1_9LILI</name>
<dbReference type="SUPFAM" id="SSF50630">
    <property type="entry name" value="Acid proteases"/>
    <property type="match status" value="1"/>
</dbReference>
<dbReference type="Gene3D" id="2.40.70.10">
    <property type="entry name" value="Acid Proteases"/>
    <property type="match status" value="2"/>
</dbReference>
<evidence type="ECO:0000313" key="10">
    <source>
        <dbReference type="Proteomes" id="UP001327560"/>
    </source>
</evidence>
<evidence type="ECO:0000256" key="2">
    <source>
        <dbReference type="ARBA" id="ARBA00022670"/>
    </source>
</evidence>
<dbReference type="Proteomes" id="UP001327560">
    <property type="component" value="Chromosome 4"/>
</dbReference>
<reference evidence="9 10" key="1">
    <citation type="submission" date="2023-10" db="EMBL/GenBank/DDBJ databases">
        <title>Chromosome-scale genome assembly provides insights into flower coloration mechanisms of Canna indica.</title>
        <authorList>
            <person name="Li C."/>
        </authorList>
    </citation>
    <scope>NUCLEOTIDE SEQUENCE [LARGE SCALE GENOMIC DNA]</scope>
    <source>
        <tissue evidence="9">Flower</tissue>
    </source>
</reference>
<evidence type="ECO:0000256" key="6">
    <source>
        <dbReference type="PIRSR" id="PIRSR601461-1"/>
    </source>
</evidence>
<comment type="similarity">
    <text evidence="1">Belongs to the peptidase A1 family.</text>
</comment>
<evidence type="ECO:0000256" key="4">
    <source>
        <dbReference type="ARBA" id="ARBA00022801"/>
    </source>
</evidence>
<feature type="domain" description="Peptidase A1" evidence="8">
    <location>
        <begin position="81"/>
        <end position="417"/>
    </location>
</feature>
<organism evidence="9 10">
    <name type="scientific">Canna indica</name>
    <name type="common">Indian-shot</name>
    <dbReference type="NCBI Taxonomy" id="4628"/>
    <lineage>
        <taxon>Eukaryota</taxon>
        <taxon>Viridiplantae</taxon>
        <taxon>Streptophyta</taxon>
        <taxon>Embryophyta</taxon>
        <taxon>Tracheophyta</taxon>
        <taxon>Spermatophyta</taxon>
        <taxon>Magnoliopsida</taxon>
        <taxon>Liliopsida</taxon>
        <taxon>Zingiberales</taxon>
        <taxon>Cannaceae</taxon>
        <taxon>Canna</taxon>
    </lineage>
</organism>